<organism evidence="1 2">
    <name type="scientific">Pristionchus mayeri</name>
    <dbReference type="NCBI Taxonomy" id="1317129"/>
    <lineage>
        <taxon>Eukaryota</taxon>
        <taxon>Metazoa</taxon>
        <taxon>Ecdysozoa</taxon>
        <taxon>Nematoda</taxon>
        <taxon>Chromadorea</taxon>
        <taxon>Rhabditida</taxon>
        <taxon>Rhabditina</taxon>
        <taxon>Diplogasteromorpha</taxon>
        <taxon>Diplogasteroidea</taxon>
        <taxon>Neodiplogasteridae</taxon>
        <taxon>Pristionchus</taxon>
    </lineage>
</organism>
<gene>
    <name evidence="1" type="ORF">PMAYCL1PPCAC_18220</name>
</gene>
<reference evidence="2" key="1">
    <citation type="submission" date="2022-10" db="EMBL/GenBank/DDBJ databases">
        <title>Genome assembly of Pristionchus species.</title>
        <authorList>
            <person name="Yoshida K."/>
            <person name="Sommer R.J."/>
        </authorList>
    </citation>
    <scope>NUCLEOTIDE SEQUENCE [LARGE SCALE GENOMIC DNA]</scope>
    <source>
        <strain evidence="2">RS5460</strain>
    </source>
</reference>
<evidence type="ECO:0000313" key="1">
    <source>
        <dbReference type="EMBL" id="GMR48025.1"/>
    </source>
</evidence>
<dbReference type="EMBL" id="BTRK01000004">
    <property type="protein sequence ID" value="GMR48025.1"/>
    <property type="molecule type" value="Genomic_DNA"/>
</dbReference>
<name>A0AAN5CPH1_9BILA</name>
<proteinExistence type="predicted"/>
<dbReference type="Proteomes" id="UP001328107">
    <property type="component" value="Unassembled WGS sequence"/>
</dbReference>
<protein>
    <submittedName>
        <fullName evidence="1">Uncharacterized protein</fullName>
    </submittedName>
</protein>
<dbReference type="AlphaFoldDB" id="A0AAN5CPH1"/>
<sequence length="141" mass="16795">MYAISYIHPSFELQKRHDTSLTRCRPVSMSRMHASSSLIFHTFLKRYAFPDAPWNRVEMRFSLFVRNTPHFLQLYIKDPPRCSAKRRPIPLIGKSRFHFLLRSVPPFVRKVHPVKAAHRDNTVCQKSFQEKYEHQCIIINI</sequence>
<keyword evidence="2" id="KW-1185">Reference proteome</keyword>
<comment type="caution">
    <text evidence="1">The sequence shown here is derived from an EMBL/GenBank/DDBJ whole genome shotgun (WGS) entry which is preliminary data.</text>
</comment>
<accession>A0AAN5CPH1</accession>
<evidence type="ECO:0000313" key="2">
    <source>
        <dbReference type="Proteomes" id="UP001328107"/>
    </source>
</evidence>